<dbReference type="EMBL" id="KV878585">
    <property type="protein sequence ID" value="OJJ59817.1"/>
    <property type="molecule type" value="Genomic_DNA"/>
</dbReference>
<dbReference type="PANTHER" id="PTHR37417:SF2">
    <property type="entry name" value="67 KDA MYOSIN-CROSS-REACTIVE ANTIGEN FAMILY PROTEIN (AFU_ORTHOLOGUE AFUA_5G09970)"/>
    <property type="match status" value="1"/>
</dbReference>
<dbReference type="PANTHER" id="PTHR37417">
    <property type="entry name" value="67 KDA MYOSIN-CROSS-REACTIVE ANTIGEN FAMILY PROTEIN (AFU_ORTHOLOGUE AFUA_5G09970)"/>
    <property type="match status" value="1"/>
</dbReference>
<accession>A0A1L9TK70</accession>
<evidence type="ECO:0000313" key="1">
    <source>
        <dbReference type="EMBL" id="OJJ59817.1"/>
    </source>
</evidence>
<dbReference type="SUPFAM" id="SSF51905">
    <property type="entry name" value="FAD/NAD(P)-binding domain"/>
    <property type="match status" value="1"/>
</dbReference>
<sequence length="561" mass="62598">MSADTEATAVAAAAATAATSAAEKRSTPEAWILGSGTAALSTALYLIRLANISPRNVHILDSHGSLGQAVHNRGDHASGYDQFAGCLPVPVGEPLKDMLALVPSVRESGHSVFDEIEAARYRRVSSSSCQRDAYTRFLMQRDDKLQHIPTKKLNLSLRQRMALVTLLLKSEGALQRKQVRDFMPGGFFSSTFWAIWSGQFGFQPWHSACEFRRTIKQYLRDFRGLPILNCLDITGRFQFEATFLPIYHYLRSLDVDFRFDVRIKDIHTSTEKSGGGSDGGRKIVRLDLVENGFEVHQPIGDEDIVIAAIGSTVSGSTTGTDERPPFGPSMQASEALDENWSLWLALEAKNAGVGDPYNFCTRQSETMLESFTVTTEDLEIYEHLCALSDCPPHAGAFITLQESPWRMNLCLPTQPVFSEQPSNVRVFWGFANYPESQGRYVQKPMLRCSGSEIMVELLGHLHVDESHLVGRTVTVPRVMPRMSAILLPRAVNDRPEVIPSSISNIGLVGQFSHLPQYSCVDVSYSVRTAQRAVEQLTGVRMHKHQKERLHLRTMLKIVFWR</sequence>
<dbReference type="Pfam" id="PF06100">
    <property type="entry name" value="MCRA"/>
    <property type="match status" value="1"/>
</dbReference>
<dbReference type="Gene3D" id="3.50.50.60">
    <property type="entry name" value="FAD/NAD(P)-binding domain"/>
    <property type="match status" value="2"/>
</dbReference>
<reference evidence="2" key="1">
    <citation type="journal article" date="2017" name="Genome Biol.">
        <title>Comparative genomics reveals high biological diversity and specific adaptations in the industrially and medically important fungal genus Aspergillus.</title>
        <authorList>
            <person name="de Vries R.P."/>
            <person name="Riley R."/>
            <person name="Wiebenga A."/>
            <person name="Aguilar-Osorio G."/>
            <person name="Amillis S."/>
            <person name="Uchima C.A."/>
            <person name="Anderluh G."/>
            <person name="Asadollahi M."/>
            <person name="Askin M."/>
            <person name="Barry K."/>
            <person name="Battaglia E."/>
            <person name="Bayram O."/>
            <person name="Benocci T."/>
            <person name="Braus-Stromeyer S.A."/>
            <person name="Caldana C."/>
            <person name="Canovas D."/>
            <person name="Cerqueira G.C."/>
            <person name="Chen F."/>
            <person name="Chen W."/>
            <person name="Choi C."/>
            <person name="Clum A."/>
            <person name="Dos Santos R.A."/>
            <person name="Damasio A.R."/>
            <person name="Diallinas G."/>
            <person name="Emri T."/>
            <person name="Fekete E."/>
            <person name="Flipphi M."/>
            <person name="Freyberg S."/>
            <person name="Gallo A."/>
            <person name="Gournas C."/>
            <person name="Habgood R."/>
            <person name="Hainaut M."/>
            <person name="Harispe M.L."/>
            <person name="Henrissat B."/>
            <person name="Hilden K.S."/>
            <person name="Hope R."/>
            <person name="Hossain A."/>
            <person name="Karabika E."/>
            <person name="Karaffa L."/>
            <person name="Karanyi Z."/>
            <person name="Krasevec N."/>
            <person name="Kuo A."/>
            <person name="Kusch H."/>
            <person name="LaButti K."/>
            <person name="Lagendijk E.L."/>
            <person name="Lapidus A."/>
            <person name="Levasseur A."/>
            <person name="Lindquist E."/>
            <person name="Lipzen A."/>
            <person name="Logrieco A.F."/>
            <person name="MacCabe A."/>
            <person name="Maekelae M.R."/>
            <person name="Malavazi I."/>
            <person name="Melin P."/>
            <person name="Meyer V."/>
            <person name="Mielnichuk N."/>
            <person name="Miskei M."/>
            <person name="Molnar A.P."/>
            <person name="Mule G."/>
            <person name="Ngan C.Y."/>
            <person name="Orejas M."/>
            <person name="Orosz E."/>
            <person name="Ouedraogo J.P."/>
            <person name="Overkamp K.M."/>
            <person name="Park H.-S."/>
            <person name="Perrone G."/>
            <person name="Piumi F."/>
            <person name="Punt P.J."/>
            <person name="Ram A.F."/>
            <person name="Ramon A."/>
            <person name="Rauscher S."/>
            <person name="Record E."/>
            <person name="Riano-Pachon D.M."/>
            <person name="Robert V."/>
            <person name="Roehrig J."/>
            <person name="Ruller R."/>
            <person name="Salamov A."/>
            <person name="Salih N.S."/>
            <person name="Samson R.A."/>
            <person name="Sandor E."/>
            <person name="Sanguinetti M."/>
            <person name="Schuetze T."/>
            <person name="Sepcic K."/>
            <person name="Shelest E."/>
            <person name="Sherlock G."/>
            <person name="Sophianopoulou V."/>
            <person name="Squina F.M."/>
            <person name="Sun H."/>
            <person name="Susca A."/>
            <person name="Todd R.B."/>
            <person name="Tsang A."/>
            <person name="Unkles S.E."/>
            <person name="van de Wiele N."/>
            <person name="van Rossen-Uffink D."/>
            <person name="Oliveira J.V."/>
            <person name="Vesth T.C."/>
            <person name="Visser J."/>
            <person name="Yu J.-H."/>
            <person name="Zhou M."/>
            <person name="Andersen M.R."/>
            <person name="Archer D.B."/>
            <person name="Baker S.E."/>
            <person name="Benoit I."/>
            <person name="Brakhage A.A."/>
            <person name="Braus G.H."/>
            <person name="Fischer R."/>
            <person name="Frisvad J.C."/>
            <person name="Goldman G.H."/>
            <person name="Houbraken J."/>
            <person name="Oakley B."/>
            <person name="Pocsi I."/>
            <person name="Scazzocchio C."/>
            <person name="Seiboth B."/>
            <person name="vanKuyk P.A."/>
            <person name="Wortman J."/>
            <person name="Dyer P.S."/>
            <person name="Grigoriev I.V."/>
        </authorList>
    </citation>
    <scope>NUCLEOTIDE SEQUENCE [LARGE SCALE GENOMIC DNA]</scope>
    <source>
        <strain evidence="2">CBS 593.65</strain>
    </source>
</reference>
<organism evidence="1 2">
    <name type="scientific">Aspergillus sydowii CBS 593.65</name>
    <dbReference type="NCBI Taxonomy" id="1036612"/>
    <lineage>
        <taxon>Eukaryota</taxon>
        <taxon>Fungi</taxon>
        <taxon>Dikarya</taxon>
        <taxon>Ascomycota</taxon>
        <taxon>Pezizomycotina</taxon>
        <taxon>Eurotiomycetes</taxon>
        <taxon>Eurotiomycetidae</taxon>
        <taxon>Eurotiales</taxon>
        <taxon>Aspergillaceae</taxon>
        <taxon>Aspergillus</taxon>
        <taxon>Aspergillus subgen. Nidulantes</taxon>
    </lineage>
</organism>
<dbReference type="RefSeq" id="XP_040703623.1">
    <property type="nucleotide sequence ID" value="XM_040841810.1"/>
</dbReference>
<dbReference type="Proteomes" id="UP000184356">
    <property type="component" value="Unassembled WGS sequence"/>
</dbReference>
<keyword evidence="2" id="KW-1185">Reference proteome</keyword>
<gene>
    <name evidence="1" type="ORF">ASPSYDRAFT_148376</name>
</gene>
<dbReference type="Gene3D" id="3.30.9.80">
    <property type="match status" value="1"/>
</dbReference>
<proteinExistence type="predicted"/>
<dbReference type="AlphaFoldDB" id="A0A1L9TK70"/>
<evidence type="ECO:0008006" key="3">
    <source>
        <dbReference type="Google" id="ProtNLM"/>
    </source>
</evidence>
<dbReference type="InterPro" id="IPR036188">
    <property type="entry name" value="FAD/NAD-bd_sf"/>
</dbReference>
<evidence type="ECO:0000313" key="2">
    <source>
        <dbReference type="Proteomes" id="UP000184356"/>
    </source>
</evidence>
<dbReference type="OrthoDB" id="545169at2759"/>
<dbReference type="GO" id="GO:0050151">
    <property type="term" value="F:oleate hydratase activity"/>
    <property type="evidence" value="ECO:0007669"/>
    <property type="project" value="InterPro"/>
</dbReference>
<dbReference type="VEuPathDB" id="FungiDB:ASPSYDRAFT_148376"/>
<dbReference type="InterPro" id="IPR010354">
    <property type="entry name" value="Oleate_hydratase"/>
</dbReference>
<dbReference type="GO" id="GO:0006631">
    <property type="term" value="P:fatty acid metabolic process"/>
    <property type="evidence" value="ECO:0007669"/>
    <property type="project" value="InterPro"/>
</dbReference>
<dbReference type="GeneID" id="63757883"/>
<dbReference type="GO" id="GO:0071949">
    <property type="term" value="F:FAD binding"/>
    <property type="evidence" value="ECO:0007669"/>
    <property type="project" value="InterPro"/>
</dbReference>
<protein>
    <recommendedName>
        <fullName evidence="3">67 kDa myosin-cross-reactive antigen family protein</fullName>
    </recommendedName>
</protein>
<name>A0A1L9TK70_9EURO</name>